<dbReference type="InterPro" id="IPR014325">
    <property type="entry name" value="RNA_pol_sigma-E_actinobac"/>
</dbReference>
<keyword evidence="4" id="KW-0238">DNA-binding</keyword>
<dbReference type="InterPro" id="IPR014284">
    <property type="entry name" value="RNA_pol_sigma-70_dom"/>
</dbReference>
<comment type="similarity">
    <text evidence="1">Belongs to the sigma-70 factor family. ECF subfamily.</text>
</comment>
<evidence type="ECO:0000256" key="2">
    <source>
        <dbReference type="ARBA" id="ARBA00023015"/>
    </source>
</evidence>
<dbReference type="InterPro" id="IPR007627">
    <property type="entry name" value="RNA_pol_sigma70_r2"/>
</dbReference>
<dbReference type="Proteomes" id="UP001596203">
    <property type="component" value="Unassembled WGS sequence"/>
</dbReference>
<evidence type="ECO:0000259" key="6">
    <source>
        <dbReference type="Pfam" id="PF04542"/>
    </source>
</evidence>
<evidence type="ECO:0000256" key="4">
    <source>
        <dbReference type="ARBA" id="ARBA00023125"/>
    </source>
</evidence>
<reference evidence="9" key="1">
    <citation type="journal article" date="2019" name="Int. J. Syst. Evol. Microbiol.">
        <title>The Global Catalogue of Microorganisms (GCM) 10K type strain sequencing project: providing services to taxonomists for standard genome sequencing and annotation.</title>
        <authorList>
            <consortium name="The Broad Institute Genomics Platform"/>
            <consortium name="The Broad Institute Genome Sequencing Center for Infectious Disease"/>
            <person name="Wu L."/>
            <person name="Ma J."/>
        </authorList>
    </citation>
    <scope>NUCLEOTIDE SEQUENCE [LARGE SCALE GENOMIC DNA]</scope>
    <source>
        <strain evidence="9">ZS-35-S2</strain>
    </source>
</reference>
<evidence type="ECO:0000259" key="7">
    <source>
        <dbReference type="Pfam" id="PF08281"/>
    </source>
</evidence>
<dbReference type="CDD" id="cd06171">
    <property type="entry name" value="Sigma70_r4"/>
    <property type="match status" value="1"/>
</dbReference>
<dbReference type="InterPro" id="IPR039425">
    <property type="entry name" value="RNA_pol_sigma-70-like"/>
</dbReference>
<dbReference type="InterPro" id="IPR013325">
    <property type="entry name" value="RNA_pol_sigma_r2"/>
</dbReference>
<gene>
    <name evidence="8" type="ORF">ACFP2T_05080</name>
</gene>
<keyword evidence="9" id="KW-1185">Reference proteome</keyword>
<dbReference type="PANTHER" id="PTHR43133:SF50">
    <property type="entry name" value="ECF RNA POLYMERASE SIGMA FACTOR SIGM"/>
    <property type="match status" value="1"/>
</dbReference>
<dbReference type="Gene3D" id="1.10.1740.10">
    <property type="match status" value="1"/>
</dbReference>
<evidence type="ECO:0000313" key="8">
    <source>
        <dbReference type="EMBL" id="MFC6015568.1"/>
    </source>
</evidence>
<dbReference type="Pfam" id="PF04542">
    <property type="entry name" value="Sigma70_r2"/>
    <property type="match status" value="1"/>
</dbReference>
<keyword evidence="5" id="KW-0804">Transcription</keyword>
<keyword evidence="2" id="KW-0805">Transcription regulation</keyword>
<sequence length="176" mass="19834">MTTVMKHRPAGTASGAEHDFRVFVQGIAASLHRTAYLLCGDWYLADDLVQETLAKAYSHWRKVQRADSPSAYVRRILINESRRSWRRNRNITVHPEADMTDITVADMSDEVVNRAELLQALQSLPRRQRATVVLRFLEGLSERETAAVLGCSEGTVKSQTSRALIKLKSVLNRGDI</sequence>
<dbReference type="NCBIfam" id="TIGR02983">
    <property type="entry name" value="SigE-fam_strep"/>
    <property type="match status" value="1"/>
</dbReference>
<evidence type="ECO:0000256" key="3">
    <source>
        <dbReference type="ARBA" id="ARBA00023082"/>
    </source>
</evidence>
<proteinExistence type="inferred from homology"/>
<dbReference type="SUPFAM" id="SSF88659">
    <property type="entry name" value="Sigma3 and sigma4 domains of RNA polymerase sigma factors"/>
    <property type="match status" value="1"/>
</dbReference>
<organism evidence="8 9">
    <name type="scientific">Plantactinospora solaniradicis</name>
    <dbReference type="NCBI Taxonomy" id="1723736"/>
    <lineage>
        <taxon>Bacteria</taxon>
        <taxon>Bacillati</taxon>
        <taxon>Actinomycetota</taxon>
        <taxon>Actinomycetes</taxon>
        <taxon>Micromonosporales</taxon>
        <taxon>Micromonosporaceae</taxon>
        <taxon>Plantactinospora</taxon>
    </lineage>
</organism>
<protein>
    <submittedName>
        <fullName evidence="8">SigE family RNA polymerase sigma factor</fullName>
    </submittedName>
</protein>
<dbReference type="RefSeq" id="WP_377417692.1">
    <property type="nucleotide sequence ID" value="NZ_JBHSPR010000001.1"/>
</dbReference>
<evidence type="ECO:0000313" key="9">
    <source>
        <dbReference type="Proteomes" id="UP001596203"/>
    </source>
</evidence>
<dbReference type="Pfam" id="PF08281">
    <property type="entry name" value="Sigma70_r4_2"/>
    <property type="match status" value="1"/>
</dbReference>
<dbReference type="InterPro" id="IPR036388">
    <property type="entry name" value="WH-like_DNA-bd_sf"/>
</dbReference>
<evidence type="ECO:0000256" key="1">
    <source>
        <dbReference type="ARBA" id="ARBA00010641"/>
    </source>
</evidence>
<accession>A0ABW1K3J7</accession>
<feature type="domain" description="RNA polymerase sigma factor 70 region 4 type 2" evidence="7">
    <location>
        <begin position="115"/>
        <end position="167"/>
    </location>
</feature>
<dbReference type="EMBL" id="JBHSPR010000001">
    <property type="protein sequence ID" value="MFC6015568.1"/>
    <property type="molecule type" value="Genomic_DNA"/>
</dbReference>
<dbReference type="InterPro" id="IPR013324">
    <property type="entry name" value="RNA_pol_sigma_r3/r4-like"/>
</dbReference>
<dbReference type="SUPFAM" id="SSF88946">
    <property type="entry name" value="Sigma2 domain of RNA polymerase sigma factors"/>
    <property type="match status" value="1"/>
</dbReference>
<dbReference type="InterPro" id="IPR013249">
    <property type="entry name" value="RNA_pol_sigma70_r4_t2"/>
</dbReference>
<dbReference type="NCBIfam" id="TIGR02937">
    <property type="entry name" value="sigma70-ECF"/>
    <property type="match status" value="1"/>
</dbReference>
<feature type="domain" description="RNA polymerase sigma-70 region 2" evidence="6">
    <location>
        <begin position="30"/>
        <end position="89"/>
    </location>
</feature>
<comment type="caution">
    <text evidence="8">The sequence shown here is derived from an EMBL/GenBank/DDBJ whole genome shotgun (WGS) entry which is preliminary data.</text>
</comment>
<evidence type="ECO:0000256" key="5">
    <source>
        <dbReference type="ARBA" id="ARBA00023163"/>
    </source>
</evidence>
<name>A0ABW1K3J7_9ACTN</name>
<dbReference type="Gene3D" id="1.10.10.10">
    <property type="entry name" value="Winged helix-like DNA-binding domain superfamily/Winged helix DNA-binding domain"/>
    <property type="match status" value="1"/>
</dbReference>
<dbReference type="PANTHER" id="PTHR43133">
    <property type="entry name" value="RNA POLYMERASE ECF-TYPE SIGMA FACTO"/>
    <property type="match status" value="1"/>
</dbReference>
<keyword evidence="3" id="KW-0731">Sigma factor</keyword>